<accession>A0A841JB30</accession>
<evidence type="ECO:0000313" key="4">
    <source>
        <dbReference type="Proteomes" id="UP000548326"/>
    </source>
</evidence>
<sequence length="150" mass="16949">MSLSKKHFARFVLILLTVVSVNIAAKAQTDKIEGLWYNDIKSAKIQISKGTDGKFNGKIIWLKEPLKNGKPKTDDENKDEKLRSRPIIGLHILEGFVHDGDDKYTDGKIYDPKNGKTYSCNITYKGKTLSIRGYIGVSLFGRTTVWERAE</sequence>
<evidence type="ECO:0000313" key="3">
    <source>
        <dbReference type="EMBL" id="MBB6128313.1"/>
    </source>
</evidence>
<feature type="signal peptide" evidence="1">
    <location>
        <begin position="1"/>
        <end position="27"/>
    </location>
</feature>
<keyword evidence="1" id="KW-0732">Signal</keyword>
<evidence type="ECO:0000259" key="2">
    <source>
        <dbReference type="Pfam" id="PF09917"/>
    </source>
</evidence>
<evidence type="ECO:0000256" key="1">
    <source>
        <dbReference type="SAM" id="SignalP"/>
    </source>
</evidence>
<dbReference type="RefSeq" id="WP_183587643.1">
    <property type="nucleotide sequence ID" value="NZ_JACHCA010000005.1"/>
</dbReference>
<comment type="caution">
    <text evidence="3">The sequence shown here is derived from an EMBL/GenBank/DDBJ whole genome shotgun (WGS) entry which is preliminary data.</text>
</comment>
<gene>
    <name evidence="3" type="ORF">HDF22_002426</name>
</gene>
<dbReference type="InterPro" id="IPR019223">
    <property type="entry name" value="DUF2147"/>
</dbReference>
<reference evidence="3 4" key="1">
    <citation type="submission" date="2020-08" db="EMBL/GenBank/DDBJ databases">
        <title>Genomic Encyclopedia of Type Strains, Phase IV (KMG-V): Genome sequencing to study the core and pangenomes of soil and plant-associated prokaryotes.</title>
        <authorList>
            <person name="Whitman W."/>
        </authorList>
    </citation>
    <scope>NUCLEOTIDE SEQUENCE [LARGE SCALE GENOMIC DNA]</scope>
    <source>
        <strain evidence="3 4">MP601</strain>
    </source>
</reference>
<dbReference type="PANTHER" id="PTHR36919">
    <property type="entry name" value="BLR1215 PROTEIN"/>
    <property type="match status" value="1"/>
</dbReference>
<dbReference type="PANTHER" id="PTHR36919:SF2">
    <property type="entry name" value="BLL6627 PROTEIN"/>
    <property type="match status" value="1"/>
</dbReference>
<protein>
    <submittedName>
        <fullName evidence="3">Uncharacterized protein (DUF2147 family)</fullName>
    </submittedName>
</protein>
<dbReference type="Gene3D" id="2.40.128.520">
    <property type="match status" value="1"/>
</dbReference>
<feature type="chain" id="PRO_5032923752" evidence="1">
    <location>
        <begin position="28"/>
        <end position="150"/>
    </location>
</feature>
<proteinExistence type="predicted"/>
<organism evidence="3 4">
    <name type="scientific">Mucilaginibacter lappiensis</name>
    <dbReference type="NCBI Taxonomy" id="354630"/>
    <lineage>
        <taxon>Bacteria</taxon>
        <taxon>Pseudomonadati</taxon>
        <taxon>Bacteroidota</taxon>
        <taxon>Sphingobacteriia</taxon>
        <taxon>Sphingobacteriales</taxon>
        <taxon>Sphingobacteriaceae</taxon>
        <taxon>Mucilaginibacter</taxon>
    </lineage>
</organism>
<dbReference type="Pfam" id="PF09917">
    <property type="entry name" value="DUF2147"/>
    <property type="match status" value="1"/>
</dbReference>
<feature type="domain" description="DUF2147" evidence="2">
    <location>
        <begin position="34"/>
        <end position="148"/>
    </location>
</feature>
<name>A0A841JB30_9SPHI</name>
<dbReference type="Proteomes" id="UP000548326">
    <property type="component" value="Unassembled WGS sequence"/>
</dbReference>
<dbReference type="EMBL" id="JACHCA010000005">
    <property type="protein sequence ID" value="MBB6128313.1"/>
    <property type="molecule type" value="Genomic_DNA"/>
</dbReference>
<dbReference type="AlphaFoldDB" id="A0A841JB30"/>